<dbReference type="EMBL" id="JBHTHX010002386">
    <property type="protein sequence ID" value="MFD0890359.1"/>
    <property type="molecule type" value="Genomic_DNA"/>
</dbReference>
<comment type="caution">
    <text evidence="1">The sequence shown here is derived from an EMBL/GenBank/DDBJ whole genome shotgun (WGS) entry which is preliminary data.</text>
</comment>
<dbReference type="Gene3D" id="3.50.30.40">
    <property type="entry name" value="Ribonuclease E inhibitor RraA/RraA-like"/>
    <property type="match status" value="1"/>
</dbReference>
<proteinExistence type="predicted"/>
<dbReference type="Proteomes" id="UP001597024">
    <property type="component" value="Unassembled WGS sequence"/>
</dbReference>
<dbReference type="InterPro" id="IPR005493">
    <property type="entry name" value="RraA/RraA-like"/>
</dbReference>
<feature type="non-terminal residue" evidence="1">
    <location>
        <position position="1"/>
    </location>
</feature>
<reference evidence="2" key="1">
    <citation type="journal article" date="2019" name="Int. J. Syst. Evol. Microbiol.">
        <title>The Global Catalogue of Microorganisms (GCM) 10K type strain sequencing project: providing services to taxonomists for standard genome sequencing and annotation.</title>
        <authorList>
            <consortium name="The Broad Institute Genomics Platform"/>
            <consortium name="The Broad Institute Genome Sequencing Center for Infectious Disease"/>
            <person name="Wu L."/>
            <person name="Ma J."/>
        </authorList>
    </citation>
    <scope>NUCLEOTIDE SEQUENCE [LARGE SCALE GENOMIC DNA]</scope>
    <source>
        <strain evidence="2">CCUG 62974</strain>
    </source>
</reference>
<organism evidence="1 2">
    <name type="scientific">Streptosporangium algeriense</name>
    <dbReference type="NCBI Taxonomy" id="1682748"/>
    <lineage>
        <taxon>Bacteria</taxon>
        <taxon>Bacillati</taxon>
        <taxon>Actinomycetota</taxon>
        <taxon>Actinomycetes</taxon>
        <taxon>Streptosporangiales</taxon>
        <taxon>Streptosporangiaceae</taxon>
        <taxon>Streptosporangium</taxon>
    </lineage>
</organism>
<dbReference type="GO" id="GO:0008168">
    <property type="term" value="F:methyltransferase activity"/>
    <property type="evidence" value="ECO:0007669"/>
    <property type="project" value="UniProtKB-KW"/>
</dbReference>
<keyword evidence="1" id="KW-0808">Transferase</keyword>
<dbReference type="GO" id="GO:0032259">
    <property type="term" value="P:methylation"/>
    <property type="evidence" value="ECO:0007669"/>
    <property type="project" value="UniProtKB-KW"/>
</dbReference>
<evidence type="ECO:0000313" key="2">
    <source>
        <dbReference type="Proteomes" id="UP001597024"/>
    </source>
</evidence>
<evidence type="ECO:0000313" key="1">
    <source>
        <dbReference type="EMBL" id="MFD0890359.1"/>
    </source>
</evidence>
<protein>
    <submittedName>
        <fullName evidence="1">Dimethylmenaquinone methyltransferase</fullName>
    </submittedName>
</protein>
<gene>
    <name evidence="1" type="ORF">ACFQ08_37945</name>
</gene>
<keyword evidence="2" id="KW-1185">Reference proteome</keyword>
<dbReference type="Pfam" id="PF03737">
    <property type="entry name" value="RraA-like"/>
    <property type="match status" value="1"/>
</dbReference>
<dbReference type="SUPFAM" id="SSF89562">
    <property type="entry name" value="RraA-like"/>
    <property type="match status" value="1"/>
</dbReference>
<sequence>RDLGFPAFGTHVAIRGTGKHWPGTIGSPVVLRGRVVDRGDLVVADEDGIVVLPAARVADVLAAARRRTAKEEEIMTRLRQGETTLDLYGLREHGLPAIAPGEGP</sequence>
<keyword evidence="1" id="KW-0489">Methyltransferase</keyword>
<dbReference type="InterPro" id="IPR036704">
    <property type="entry name" value="RraA/RraA-like_sf"/>
</dbReference>
<accession>A0ABW3E2V9</accession>
<name>A0ABW3E2V9_9ACTN</name>